<dbReference type="Pfam" id="PF00128">
    <property type="entry name" value="Alpha-amylase"/>
    <property type="match status" value="1"/>
</dbReference>
<dbReference type="Gene3D" id="3.20.20.80">
    <property type="entry name" value="Glycosidases"/>
    <property type="match status" value="1"/>
</dbReference>
<keyword evidence="6" id="KW-1185">Reference proteome</keyword>
<feature type="transmembrane region" description="Helical" evidence="3">
    <location>
        <begin position="88"/>
        <end position="110"/>
    </location>
</feature>
<dbReference type="GO" id="GO:0005975">
    <property type="term" value="P:carbohydrate metabolic process"/>
    <property type="evidence" value="ECO:0007669"/>
    <property type="project" value="InterPro"/>
</dbReference>
<evidence type="ECO:0000259" key="4">
    <source>
        <dbReference type="SMART" id="SM00642"/>
    </source>
</evidence>
<proteinExistence type="predicted"/>
<keyword evidence="1" id="KW-0325">Glycoprotein</keyword>
<dbReference type="Proteomes" id="UP000527355">
    <property type="component" value="Unassembled WGS sequence"/>
</dbReference>
<evidence type="ECO:0000256" key="1">
    <source>
        <dbReference type="ARBA" id="ARBA00023180"/>
    </source>
</evidence>
<evidence type="ECO:0000313" key="6">
    <source>
        <dbReference type="Proteomes" id="UP000527355"/>
    </source>
</evidence>
<dbReference type="AlphaFoldDB" id="A0A7J7U6P6"/>
<dbReference type="GO" id="GO:0006865">
    <property type="term" value="P:amino acid transport"/>
    <property type="evidence" value="ECO:0007669"/>
    <property type="project" value="TreeGrafter"/>
</dbReference>
<keyword evidence="3" id="KW-0812">Transmembrane</keyword>
<dbReference type="InterPro" id="IPR006047">
    <property type="entry name" value="GH13_cat_dom"/>
</dbReference>
<dbReference type="Gene3D" id="3.90.400.10">
    <property type="entry name" value="Oligo-1,6-glucosidase, Domain 2"/>
    <property type="match status" value="1"/>
</dbReference>
<dbReference type="InterPro" id="IPR045857">
    <property type="entry name" value="O16G_dom_2"/>
</dbReference>
<evidence type="ECO:0000256" key="3">
    <source>
        <dbReference type="SAM" id="Phobius"/>
    </source>
</evidence>
<evidence type="ECO:0000256" key="2">
    <source>
        <dbReference type="SAM" id="MobiDB-lite"/>
    </source>
</evidence>
<keyword evidence="3" id="KW-1133">Transmembrane helix</keyword>
<organism evidence="5 6">
    <name type="scientific">Myotis myotis</name>
    <name type="common">Greater mouse-eared bat</name>
    <name type="synonym">Vespertilio myotis</name>
    <dbReference type="NCBI Taxonomy" id="51298"/>
    <lineage>
        <taxon>Eukaryota</taxon>
        <taxon>Metazoa</taxon>
        <taxon>Chordata</taxon>
        <taxon>Craniata</taxon>
        <taxon>Vertebrata</taxon>
        <taxon>Euteleostomi</taxon>
        <taxon>Mammalia</taxon>
        <taxon>Eutheria</taxon>
        <taxon>Laurasiatheria</taxon>
        <taxon>Chiroptera</taxon>
        <taxon>Yangochiroptera</taxon>
        <taxon>Vespertilionidae</taxon>
        <taxon>Myotis</taxon>
    </lineage>
</organism>
<comment type="caution">
    <text evidence="5">The sequence shown here is derived from an EMBL/GenBank/DDBJ whole genome shotgun (WGS) entry which is preliminary data.</text>
</comment>
<feature type="region of interest" description="Disordered" evidence="2">
    <location>
        <begin position="1"/>
        <end position="45"/>
    </location>
</feature>
<dbReference type="FunFam" id="3.90.400.10:FF:000001">
    <property type="entry name" value="Maltase A3, isoform A"/>
    <property type="match status" value="1"/>
</dbReference>
<accession>A0A7J7U6P6</accession>
<protein>
    <submittedName>
        <fullName evidence="5">Solute carrier family 3 member 1</fullName>
    </submittedName>
</protein>
<sequence length="475" mass="54790">MAEKKSQRDSIGMDAKGCRTNNGFVQNEDILEKDPDPGSPTDRPQLCSLPILDPRELDFKDIQPYAGMPKEVLFHFSGQARYRVPREVLFWLTVAAVLVLTAGTIAMIAVSPKCLDWWQAGPMYQIYPRSFKDSDQDGNGDLKGIQDKLDYITTLNIKTIWITSFYKSSLKDFRHGIVDFREIDPIFGTMKDFENLVAAIHDRGLKLIIDFIPNHTSDKHAWFQWSRTRTGKYADYYIWHNCSHENGITTPPNNWLSVYGNSSWHFDDVRNQCYFHQFTKEQPDLNFRNPDVQEEIKEIIQFWLSKGVDGFSFEAVKFLLEAKHLRDEIQVNKTQVPDTVTHYAELYHDFTTTQVGMHDIVRSFRQTMDQHSREPGRYRFMGTEAYGNFRESSLLNLKEIISNIPTKVKIRLSTNSTKKGSEVDTQAIALGKGEGLIFEYNTKTFLHQQADGRDRCFVSSRACYSSVLNILHSLC</sequence>
<dbReference type="EMBL" id="JABWUV010000014">
    <property type="protein sequence ID" value="KAF6308456.1"/>
    <property type="molecule type" value="Genomic_DNA"/>
</dbReference>
<feature type="domain" description="Glycosyl hydrolase family 13 catalytic" evidence="4">
    <location>
        <begin position="125"/>
        <end position="457"/>
    </location>
</feature>
<dbReference type="InterPro" id="IPR017853">
    <property type="entry name" value="GH"/>
</dbReference>
<dbReference type="SUPFAM" id="SSF51445">
    <property type="entry name" value="(Trans)glycosidases"/>
    <property type="match status" value="1"/>
</dbReference>
<name>A0A7J7U6P6_MYOMY</name>
<gene>
    <name evidence="5" type="ORF">mMyoMyo1_017792</name>
</gene>
<keyword evidence="3" id="KW-0472">Membrane</keyword>
<dbReference type="PANTHER" id="PTHR10357:SF179">
    <property type="entry name" value="NEUTRAL AND BASIC AMINO ACID TRANSPORT PROTEIN RBAT"/>
    <property type="match status" value="1"/>
</dbReference>
<dbReference type="VEuPathDB" id="HostDB:GeneID_118669044"/>
<dbReference type="SMART" id="SM00642">
    <property type="entry name" value="Aamy"/>
    <property type="match status" value="1"/>
</dbReference>
<dbReference type="PANTHER" id="PTHR10357">
    <property type="entry name" value="ALPHA-AMYLASE FAMILY MEMBER"/>
    <property type="match status" value="1"/>
</dbReference>
<evidence type="ECO:0000313" key="5">
    <source>
        <dbReference type="EMBL" id="KAF6308456.1"/>
    </source>
</evidence>
<reference evidence="5 6" key="1">
    <citation type="journal article" date="2020" name="Nature">
        <title>Six reference-quality genomes reveal evolution of bat adaptations.</title>
        <authorList>
            <person name="Jebb D."/>
            <person name="Huang Z."/>
            <person name="Pippel M."/>
            <person name="Hughes G.M."/>
            <person name="Lavrichenko K."/>
            <person name="Devanna P."/>
            <person name="Winkler S."/>
            <person name="Jermiin L.S."/>
            <person name="Skirmuntt E.C."/>
            <person name="Katzourakis A."/>
            <person name="Burkitt-Gray L."/>
            <person name="Ray D.A."/>
            <person name="Sullivan K.A.M."/>
            <person name="Roscito J.G."/>
            <person name="Kirilenko B.M."/>
            <person name="Davalos L.M."/>
            <person name="Corthals A.P."/>
            <person name="Power M.L."/>
            <person name="Jones G."/>
            <person name="Ransome R.D."/>
            <person name="Dechmann D.K.N."/>
            <person name="Locatelli A.G."/>
            <person name="Puechmaille S.J."/>
            <person name="Fedrigo O."/>
            <person name="Jarvis E.D."/>
            <person name="Hiller M."/>
            <person name="Vernes S.C."/>
            <person name="Myers E.W."/>
            <person name="Teeling E.C."/>
        </authorList>
    </citation>
    <scope>NUCLEOTIDE SEQUENCE [LARGE SCALE GENOMIC DNA]</scope>
    <source>
        <strain evidence="5">MMyoMyo1</strain>
        <tissue evidence="5">Flight muscle</tissue>
    </source>
</reference>